<keyword evidence="3" id="KW-1185">Reference proteome</keyword>
<evidence type="ECO:0000313" key="2">
    <source>
        <dbReference type="EMBL" id="TDY54172.1"/>
    </source>
</evidence>
<reference evidence="2 3" key="1">
    <citation type="submission" date="2019-03" db="EMBL/GenBank/DDBJ databases">
        <title>Genomic Encyclopedia of Type Strains, Phase III (KMG-III): the genomes of soil and plant-associated and newly described type strains.</title>
        <authorList>
            <person name="Whitman W."/>
        </authorList>
    </citation>
    <scope>NUCLEOTIDE SEQUENCE [LARGE SCALE GENOMIC DNA]</scope>
    <source>
        <strain evidence="2 3">LMG 29544</strain>
    </source>
</reference>
<dbReference type="AlphaFoldDB" id="A0A4R8M042"/>
<name>A0A4R8M042_9BURK</name>
<comment type="caution">
    <text evidence="2">The sequence shown here is derived from an EMBL/GenBank/DDBJ whole genome shotgun (WGS) entry which is preliminary data.</text>
</comment>
<organism evidence="2 3">
    <name type="scientific">Paraburkholderia rhizosphaerae</name>
    <dbReference type="NCBI Taxonomy" id="480658"/>
    <lineage>
        <taxon>Bacteria</taxon>
        <taxon>Pseudomonadati</taxon>
        <taxon>Pseudomonadota</taxon>
        <taxon>Betaproteobacteria</taxon>
        <taxon>Burkholderiales</taxon>
        <taxon>Burkholderiaceae</taxon>
        <taxon>Paraburkholderia</taxon>
    </lineage>
</organism>
<dbReference type="OrthoDB" id="9024076at2"/>
<evidence type="ECO:0000313" key="3">
    <source>
        <dbReference type="Proteomes" id="UP000295509"/>
    </source>
</evidence>
<evidence type="ECO:0000256" key="1">
    <source>
        <dbReference type="SAM" id="Coils"/>
    </source>
</evidence>
<accession>A0A4R8M042</accession>
<protein>
    <submittedName>
        <fullName evidence="2">Uncharacterized protein</fullName>
    </submittedName>
</protein>
<sequence>MAAISNSRESNAAARYMRATRDVEQAFRLVRGEGEGERPISHSDAVSRLERALEELNEAELLFDALTRGVRNAH</sequence>
<feature type="coiled-coil region" evidence="1">
    <location>
        <begin position="42"/>
        <end position="69"/>
    </location>
</feature>
<proteinExistence type="predicted"/>
<dbReference type="RefSeq" id="WP_134190301.1">
    <property type="nucleotide sequence ID" value="NZ_JBHLUW010000035.1"/>
</dbReference>
<gene>
    <name evidence="2" type="ORF">BX592_102319</name>
</gene>
<dbReference type="Proteomes" id="UP000295509">
    <property type="component" value="Unassembled WGS sequence"/>
</dbReference>
<dbReference type="EMBL" id="SORE01000002">
    <property type="protein sequence ID" value="TDY54172.1"/>
    <property type="molecule type" value="Genomic_DNA"/>
</dbReference>
<keyword evidence="1" id="KW-0175">Coiled coil</keyword>